<dbReference type="Proteomes" id="UP000221165">
    <property type="component" value="Unassembled WGS sequence"/>
</dbReference>
<name>A0A2C6KTH1_9APIC</name>
<protein>
    <submittedName>
        <fullName evidence="2">Uncharacterized protein</fullName>
    </submittedName>
</protein>
<feature type="compositionally biased region" description="Basic and acidic residues" evidence="1">
    <location>
        <begin position="161"/>
        <end position="174"/>
    </location>
</feature>
<feature type="compositionally biased region" description="Low complexity" evidence="1">
    <location>
        <begin position="146"/>
        <end position="160"/>
    </location>
</feature>
<feature type="region of interest" description="Disordered" evidence="1">
    <location>
        <begin position="146"/>
        <end position="174"/>
    </location>
</feature>
<keyword evidence="3" id="KW-1185">Reference proteome</keyword>
<feature type="region of interest" description="Disordered" evidence="1">
    <location>
        <begin position="181"/>
        <end position="200"/>
    </location>
</feature>
<accession>A0A2C6KTH1</accession>
<evidence type="ECO:0000256" key="1">
    <source>
        <dbReference type="SAM" id="MobiDB-lite"/>
    </source>
</evidence>
<organism evidence="2 3">
    <name type="scientific">Cystoisospora suis</name>
    <dbReference type="NCBI Taxonomy" id="483139"/>
    <lineage>
        <taxon>Eukaryota</taxon>
        <taxon>Sar</taxon>
        <taxon>Alveolata</taxon>
        <taxon>Apicomplexa</taxon>
        <taxon>Conoidasida</taxon>
        <taxon>Coccidia</taxon>
        <taxon>Eucoccidiorida</taxon>
        <taxon>Eimeriorina</taxon>
        <taxon>Sarcocystidae</taxon>
        <taxon>Cystoisospora</taxon>
    </lineage>
</organism>
<dbReference type="VEuPathDB" id="ToxoDB:CSUI_006599"/>
<gene>
    <name evidence="2" type="ORF">CSUI_006599</name>
</gene>
<dbReference type="AlphaFoldDB" id="A0A2C6KTH1"/>
<feature type="region of interest" description="Disordered" evidence="1">
    <location>
        <begin position="52"/>
        <end position="77"/>
    </location>
</feature>
<comment type="caution">
    <text evidence="2">The sequence shown here is derived from an EMBL/GenBank/DDBJ whole genome shotgun (WGS) entry which is preliminary data.</text>
</comment>
<feature type="non-terminal residue" evidence="2">
    <location>
        <position position="267"/>
    </location>
</feature>
<sequence length="267" mass="30529">MEEYRQMDEARILAWLDGIRFALQRPERKFRLGRQALLKQIEDEEEEDLCLLPERQKEGEAEGERGKKRKKRTVPDEEQTRRILPIINFFINATGGAGLKMDGLATFPSMDERDIAASSFELTRQLRLYGGLLISALTEGDLLGCSSSSRPSHACSPSSSLERKEDRGQEEEKMKKIKMVKEKERERNHEVNGREERETKVQEDVMNALLRRREEEEEEDDGDSSSSFRYFSTSCGCLCSTCAAAGIVDAGLPIILKSNLFFHPYKQ</sequence>
<reference evidence="2 3" key="1">
    <citation type="journal article" date="2017" name="Int. J. Parasitol.">
        <title>The genome of the protozoan parasite Cystoisospora suis and a reverse vaccinology approach to identify vaccine candidates.</title>
        <authorList>
            <person name="Palmieri N."/>
            <person name="Shrestha A."/>
            <person name="Ruttkowski B."/>
            <person name="Beck T."/>
            <person name="Vogl C."/>
            <person name="Tomley F."/>
            <person name="Blake D.P."/>
            <person name="Joachim A."/>
        </authorList>
    </citation>
    <scope>NUCLEOTIDE SEQUENCE [LARGE SCALE GENOMIC DNA]</scope>
    <source>
        <strain evidence="2 3">Wien I</strain>
    </source>
</reference>
<proteinExistence type="predicted"/>
<evidence type="ECO:0000313" key="3">
    <source>
        <dbReference type="Proteomes" id="UP000221165"/>
    </source>
</evidence>
<dbReference type="RefSeq" id="XP_067921270.1">
    <property type="nucleotide sequence ID" value="XM_068066755.1"/>
</dbReference>
<feature type="compositionally biased region" description="Basic and acidic residues" evidence="1">
    <location>
        <begin position="54"/>
        <end position="65"/>
    </location>
</feature>
<evidence type="ECO:0000313" key="2">
    <source>
        <dbReference type="EMBL" id="PHJ19572.1"/>
    </source>
</evidence>
<dbReference type="GeneID" id="94429966"/>
<dbReference type="EMBL" id="MIGC01003360">
    <property type="protein sequence ID" value="PHJ19572.1"/>
    <property type="molecule type" value="Genomic_DNA"/>
</dbReference>